<sequence>MNVQESILLLQVYIGLETDIIINLYQTIEKITLVMLYYNYPNIIGVNNMIAGIYVRKSKFTGKGESIQNQIQLCKEYAVSKGYTIDDGLIYHDEGFSGGNINRPAFQDMIKDVKAKRFHVLICYRLDRISRSVADFSETLEMLNRYDVSFVSIKEQFDTTTPMGRAMIYISSVFAQLERETAAERIKDNMLSLAETGRWLGGTTPTGFYSEPIKYIHSDMKERTMYKLSPIQEELDLVRLLYDKYLELGSLAQVETYCLQNHIKSKKNRDFNKNTIRTILINPVYAIGDEDTYNYLYSIGCQIFSDKEKFDGKHGIMVYNKTIEKKNKSNKLRDPNEWIVALGKHKSIIKGEKWVLTQNMLLKNRDKAPRQGTSSVGLLSGLIRCSKCGQPMRVKHGHVRKDGTKNYYYVCTLKDTSRSKRCDNINLNGPYGDRFVVERIKEFFNAPDGLLSDVEDNKNNINSLKKELEKERENVKVQINNNQKSIDHLVKQLADNQNSSASKYIIKEIEDLDKENIKLQNELNTELSLAKLDNELINISLLNESAINFVKSIDSADTEEKKKLLHNVVSSIYWDGDKIEVNFFGKKKLNNKGYPYGNMGASFGMDSIFYTPSRICS</sequence>
<dbReference type="Pfam" id="PF00239">
    <property type="entry name" value="Resolvase"/>
    <property type="match status" value="1"/>
</dbReference>
<dbReference type="AlphaFoldDB" id="A0A9W5YEG5"/>
<dbReference type="Proteomes" id="UP001144256">
    <property type="component" value="Unassembled WGS sequence"/>
</dbReference>
<dbReference type="Pfam" id="PF07508">
    <property type="entry name" value="Recombinase"/>
    <property type="match status" value="1"/>
</dbReference>
<dbReference type="Gene3D" id="3.90.1750.20">
    <property type="entry name" value="Putative Large Serine Recombinase, Chain B, Domain 2"/>
    <property type="match status" value="1"/>
</dbReference>
<gene>
    <name evidence="4" type="ORF">SH1V18_36460</name>
</gene>
<keyword evidence="5" id="KW-1185">Reference proteome</keyword>
<dbReference type="EMBL" id="BRLB01000014">
    <property type="protein sequence ID" value="GKX31166.1"/>
    <property type="molecule type" value="Genomic_DNA"/>
</dbReference>
<dbReference type="CDD" id="cd00338">
    <property type="entry name" value="Ser_Recombinase"/>
    <property type="match status" value="1"/>
</dbReference>
<dbReference type="SMART" id="SM00857">
    <property type="entry name" value="Resolvase"/>
    <property type="match status" value="1"/>
</dbReference>
<evidence type="ECO:0000256" key="1">
    <source>
        <dbReference type="SAM" id="Coils"/>
    </source>
</evidence>
<proteinExistence type="predicted"/>
<dbReference type="PANTHER" id="PTHR30461">
    <property type="entry name" value="DNA-INVERTASE FROM LAMBDOID PROPHAGE"/>
    <property type="match status" value="1"/>
</dbReference>
<dbReference type="PROSITE" id="PS51736">
    <property type="entry name" value="RECOMBINASES_3"/>
    <property type="match status" value="1"/>
</dbReference>
<accession>A0A9W5YEG5</accession>
<dbReference type="RefSeq" id="WP_334305041.1">
    <property type="nucleotide sequence ID" value="NZ_BRLB01000014.1"/>
</dbReference>
<evidence type="ECO:0000259" key="3">
    <source>
        <dbReference type="PROSITE" id="PS51737"/>
    </source>
</evidence>
<keyword evidence="1" id="KW-0175">Coiled coil</keyword>
<evidence type="ECO:0000313" key="5">
    <source>
        <dbReference type="Proteomes" id="UP001144256"/>
    </source>
</evidence>
<dbReference type="InterPro" id="IPR050639">
    <property type="entry name" value="SSR_resolvase"/>
</dbReference>
<dbReference type="InterPro" id="IPR011109">
    <property type="entry name" value="DNA_bind_recombinase_dom"/>
</dbReference>
<dbReference type="Pfam" id="PF13408">
    <property type="entry name" value="Zn_ribbon_recom"/>
    <property type="match status" value="1"/>
</dbReference>
<evidence type="ECO:0000313" key="4">
    <source>
        <dbReference type="EMBL" id="GKX31166.1"/>
    </source>
</evidence>
<dbReference type="InterPro" id="IPR025827">
    <property type="entry name" value="Zn_ribbon_recom_dom"/>
</dbReference>
<dbReference type="SUPFAM" id="SSF53041">
    <property type="entry name" value="Resolvase-like"/>
    <property type="match status" value="1"/>
</dbReference>
<dbReference type="InterPro" id="IPR038109">
    <property type="entry name" value="DNA_bind_recomb_sf"/>
</dbReference>
<dbReference type="Gene3D" id="3.40.50.1390">
    <property type="entry name" value="Resolvase, N-terminal catalytic domain"/>
    <property type="match status" value="1"/>
</dbReference>
<dbReference type="InterPro" id="IPR036162">
    <property type="entry name" value="Resolvase-like_N_sf"/>
</dbReference>
<dbReference type="PANTHER" id="PTHR30461:SF23">
    <property type="entry name" value="DNA RECOMBINASE-RELATED"/>
    <property type="match status" value="1"/>
</dbReference>
<feature type="domain" description="Recombinase" evidence="3">
    <location>
        <begin position="212"/>
        <end position="368"/>
    </location>
</feature>
<comment type="caution">
    <text evidence="4">The sequence shown here is derived from an EMBL/GenBank/DDBJ whole genome shotgun (WGS) entry which is preliminary data.</text>
</comment>
<protein>
    <submittedName>
        <fullName evidence="4">Resolvase</fullName>
    </submittedName>
</protein>
<reference evidence="4" key="1">
    <citation type="submission" date="2022-06" db="EMBL/GenBank/DDBJ databases">
        <title>Vallitalea longa sp. nov., an anaerobic bacterium isolated from marine sediment.</title>
        <authorList>
            <person name="Hirano S."/>
            <person name="Terahara T."/>
            <person name="Mori K."/>
            <person name="Hamada M."/>
            <person name="Matsumoto R."/>
            <person name="Kobayashi T."/>
        </authorList>
    </citation>
    <scope>NUCLEOTIDE SEQUENCE</scope>
    <source>
        <strain evidence="4">SH18-1</strain>
    </source>
</reference>
<evidence type="ECO:0000259" key="2">
    <source>
        <dbReference type="PROSITE" id="PS51736"/>
    </source>
</evidence>
<organism evidence="4 5">
    <name type="scientific">Vallitalea longa</name>
    <dbReference type="NCBI Taxonomy" id="2936439"/>
    <lineage>
        <taxon>Bacteria</taxon>
        <taxon>Bacillati</taxon>
        <taxon>Bacillota</taxon>
        <taxon>Clostridia</taxon>
        <taxon>Lachnospirales</taxon>
        <taxon>Vallitaleaceae</taxon>
        <taxon>Vallitalea</taxon>
    </lineage>
</organism>
<dbReference type="GO" id="GO:0000150">
    <property type="term" value="F:DNA strand exchange activity"/>
    <property type="evidence" value="ECO:0007669"/>
    <property type="project" value="InterPro"/>
</dbReference>
<name>A0A9W5YEG5_9FIRM</name>
<dbReference type="InterPro" id="IPR006119">
    <property type="entry name" value="Resolv_N"/>
</dbReference>
<feature type="domain" description="Resolvase/invertase-type recombinase catalytic" evidence="2">
    <location>
        <begin position="50"/>
        <end position="197"/>
    </location>
</feature>
<dbReference type="PROSITE" id="PS51737">
    <property type="entry name" value="RECOMBINASE_DNA_BIND"/>
    <property type="match status" value="1"/>
</dbReference>
<dbReference type="GO" id="GO:0003677">
    <property type="term" value="F:DNA binding"/>
    <property type="evidence" value="ECO:0007669"/>
    <property type="project" value="InterPro"/>
</dbReference>
<feature type="coiled-coil region" evidence="1">
    <location>
        <begin position="451"/>
        <end position="485"/>
    </location>
</feature>